<dbReference type="SUPFAM" id="SSF49313">
    <property type="entry name" value="Cadherin-like"/>
    <property type="match status" value="2"/>
</dbReference>
<evidence type="ECO:0000313" key="12">
    <source>
        <dbReference type="EMBL" id="SHK17608.1"/>
    </source>
</evidence>
<dbReference type="Pfam" id="PF17963">
    <property type="entry name" value="Big_9"/>
    <property type="match status" value="1"/>
</dbReference>
<dbReference type="NCBIfam" id="NF033679">
    <property type="entry name" value="DNRLRE_dom"/>
    <property type="match status" value="2"/>
</dbReference>
<evidence type="ECO:0000256" key="8">
    <source>
        <dbReference type="ARBA" id="ARBA00022989"/>
    </source>
</evidence>
<dbReference type="PANTHER" id="PTHR24026:SF126">
    <property type="entry name" value="PROTOCADHERIN FAT 4"/>
    <property type="match status" value="1"/>
</dbReference>
<evidence type="ECO:0000256" key="6">
    <source>
        <dbReference type="ARBA" id="ARBA00022737"/>
    </source>
</evidence>
<keyword evidence="3" id="KW-0964">Secreted</keyword>
<feature type="signal peptide" evidence="10">
    <location>
        <begin position="1"/>
        <end position="26"/>
    </location>
</feature>
<evidence type="ECO:0000259" key="11">
    <source>
        <dbReference type="PROSITE" id="PS50268"/>
    </source>
</evidence>
<keyword evidence="13" id="KW-1185">Reference proteome</keyword>
<sequence length="1319" mass="137953">MNTHTLFGAPLVAASLVMAGSCLVQAAPTTITQSVTYNGETITLQLTKENLRGSQFEVLVQNSSGTYDTYSAVEERSYIGTVDEYPGAVACGIQMDDGTFKGAVYFDRGATWFTQGSSVTGTRGDQYTNFTNFQYPSASSVTAGQAGSTTYGYDVGIDAEYGYYSGPGGSSTAKTFELIEYSVCLNRAMYMRDALLRPYLGRIIIRSDQTQDPYTGLGGGTYLSALKDHWNANHASANSDLVAGVCPSKVGGGLAWVGAVGGGNKYSVNDSGSNGHFDVIWRHEMGHNWGCGHYVGGSPEGAAIMGGNQPARFSGCEVNKILSHRDNRIAAGGILDNEGTYTSINLPPYAALDPVEVEIEAGKVETVTIDPLANDFDANGHSISLKSYDATSNLGYPVTVSVGTGANGQDELVYSALGGSGVDYISYTVEDSSGQEAKGYIVINAKGVTPKLWEQTTDADTYVQVNSSSNYGSVDNLFLKNKGPGSSYTRAGWVHFDISGKSFGEEATLEFTVDISSSAGVMDVWGIVDGANGDQLGVDWSETGLTYNNAPANPDFTEGAQMTYLGSFDASSTASGSTCQFSNAALLSFLQSDSNGEVTFVLMRENGPDGNFSLRTKEHASGGAPTLSTSFPLASYSGTDAYVRNGSYANDNYGSESELAVKKDGSGYQREAYLRFDHTSAASIGSAKTLLTLTALQVQPGQAYRVRLVDDSGDGWEEASVTYNNRAAGSGVGITFYADDMTVGSPYTIDVSELFNQVSNTNGAATFHIDALNQISTGFTRFASRENTTASYRPSLAIIDADPHDTYVRNGSYANTNFGSDAGLVLKNDGSSYYREFFLRRAYDYNGGSPVAAATLTLTPVGISGTRDIRFRLLDDADDGWKEDEVTYNNRPTATGNEVVFSSSALSVNQPYSIDVTSLLNQSMNDNGVASFLVDLPGSTGTAYFTIASKEEANAAYRPVLNVNPNAPVASNGSASLDTSATVGATVTTVAASDQDAADVLSYAITAGNGAGLFTINGSTGAITTASSLTEGQYVLTVTVTDSGVPALADTAQITIDVTTPGGPSNSPPVANDASGSVAEDAAIGTSVVTVTSSDPDAGDTANFAITAGNTGGAFTIDSGTGEITTAAALDYETVSSYSLTVTVTDGGGLTDTATVTITVTDVNENPVVTSYGSDAETMIDGSIIAGSYLDTQSSNNVNEVLQEAKTNGKPSSRVSSLEHTWSFDIGAGGILVELSVEAFHSANSEGDDFVFSYSTDGINFTDLITVTKTSDDNTAQLAPLPAGVTGTVYIRVLDTDRTVGNGNQDTLSIDHLSLEVTE</sequence>
<accession>A0A1M6QBQ6</accession>
<dbReference type="InterPro" id="IPR006644">
    <property type="entry name" value="Cadg"/>
</dbReference>
<dbReference type="FunFam" id="2.60.40.60:FF:000020">
    <property type="entry name" value="Dachsous cadherin-related 1b"/>
    <property type="match status" value="1"/>
</dbReference>
<dbReference type="SMART" id="SM00736">
    <property type="entry name" value="CADG"/>
    <property type="match status" value="1"/>
</dbReference>
<keyword evidence="5 10" id="KW-0732">Signal</keyword>
<dbReference type="Gene3D" id="2.60.40.60">
    <property type="entry name" value="Cadherins"/>
    <property type="match status" value="2"/>
</dbReference>
<dbReference type="GO" id="GO:0008237">
    <property type="term" value="F:metallopeptidase activity"/>
    <property type="evidence" value="ECO:0007669"/>
    <property type="project" value="InterPro"/>
</dbReference>
<dbReference type="InterPro" id="IPR015919">
    <property type="entry name" value="Cadherin-like_sf"/>
</dbReference>
<dbReference type="GO" id="GO:0007156">
    <property type="term" value="P:homophilic cell adhesion via plasma membrane adhesion molecules"/>
    <property type="evidence" value="ECO:0007669"/>
    <property type="project" value="InterPro"/>
</dbReference>
<dbReference type="EMBL" id="FQYR01000006">
    <property type="protein sequence ID" value="SHK17608.1"/>
    <property type="molecule type" value="Genomic_DNA"/>
</dbReference>
<proteinExistence type="predicted"/>
<evidence type="ECO:0000313" key="13">
    <source>
        <dbReference type="Proteomes" id="UP000184510"/>
    </source>
</evidence>
<dbReference type="Pfam" id="PF00028">
    <property type="entry name" value="Cadherin"/>
    <property type="match status" value="2"/>
</dbReference>
<protein>
    <submittedName>
        <fullName evidence="12">Metallo-peptidase family M12B Reprolysin-like</fullName>
    </submittedName>
</protein>
<dbReference type="OrthoDB" id="177215at2"/>
<keyword evidence="7" id="KW-0106">Calcium</keyword>
<feature type="chain" id="PRO_5013223430" evidence="10">
    <location>
        <begin position="27"/>
        <end position="1319"/>
    </location>
</feature>
<dbReference type="Gene3D" id="3.40.390.10">
    <property type="entry name" value="Collagenase (Catalytic Domain)"/>
    <property type="match status" value="1"/>
</dbReference>
<feature type="domain" description="Cadherin" evidence="11">
    <location>
        <begin position="1070"/>
        <end position="1169"/>
    </location>
</feature>
<comment type="subcellular location">
    <subcellularLocation>
        <location evidence="1">Membrane</location>
    </subcellularLocation>
    <subcellularLocation>
        <location evidence="2">Secreted</location>
    </subcellularLocation>
</comment>
<dbReference type="CDD" id="cd11304">
    <property type="entry name" value="Cadherin_repeat"/>
    <property type="match status" value="2"/>
</dbReference>
<keyword evidence="4" id="KW-0812">Transmembrane</keyword>
<dbReference type="PROSITE" id="PS50268">
    <property type="entry name" value="CADHERIN_2"/>
    <property type="match status" value="2"/>
</dbReference>
<dbReference type="SUPFAM" id="SSF55486">
    <property type="entry name" value="Metalloproteases ('zincins'), catalytic domain"/>
    <property type="match status" value="1"/>
</dbReference>
<dbReference type="GO" id="GO:0005886">
    <property type="term" value="C:plasma membrane"/>
    <property type="evidence" value="ECO:0007669"/>
    <property type="project" value="UniProtKB-SubCell"/>
</dbReference>
<dbReference type="GO" id="GO:0005509">
    <property type="term" value="F:calcium ion binding"/>
    <property type="evidence" value="ECO:0007669"/>
    <property type="project" value="InterPro"/>
</dbReference>
<dbReference type="InterPro" id="IPR024079">
    <property type="entry name" value="MetalloPept_cat_dom_sf"/>
</dbReference>
<dbReference type="InterPro" id="IPR002126">
    <property type="entry name" value="Cadherin-like_dom"/>
</dbReference>
<evidence type="ECO:0000256" key="1">
    <source>
        <dbReference type="ARBA" id="ARBA00004370"/>
    </source>
</evidence>
<keyword evidence="9" id="KW-0472">Membrane</keyword>
<evidence type="ECO:0000256" key="2">
    <source>
        <dbReference type="ARBA" id="ARBA00004613"/>
    </source>
</evidence>
<evidence type="ECO:0000256" key="9">
    <source>
        <dbReference type="ARBA" id="ARBA00023136"/>
    </source>
</evidence>
<dbReference type="InterPro" id="IPR055372">
    <property type="entry name" value="CBM96"/>
</dbReference>
<keyword evidence="6" id="KW-0677">Repeat</keyword>
<evidence type="ECO:0000256" key="5">
    <source>
        <dbReference type="ARBA" id="ARBA00022729"/>
    </source>
</evidence>
<dbReference type="PRINTS" id="PR00205">
    <property type="entry name" value="CADHERIN"/>
</dbReference>
<dbReference type="Proteomes" id="UP000184510">
    <property type="component" value="Unassembled WGS sequence"/>
</dbReference>
<evidence type="ECO:0000256" key="4">
    <source>
        <dbReference type="ARBA" id="ARBA00022692"/>
    </source>
</evidence>
<dbReference type="SMART" id="SM00112">
    <property type="entry name" value="CA"/>
    <property type="match status" value="2"/>
</dbReference>
<dbReference type="PANTHER" id="PTHR24026">
    <property type="entry name" value="FAT ATYPICAL CADHERIN-RELATED"/>
    <property type="match status" value="1"/>
</dbReference>
<organism evidence="12 13">
    <name type="scientific">Rubritalea squalenifaciens DSM 18772</name>
    <dbReference type="NCBI Taxonomy" id="1123071"/>
    <lineage>
        <taxon>Bacteria</taxon>
        <taxon>Pseudomonadati</taxon>
        <taxon>Verrucomicrobiota</taxon>
        <taxon>Verrucomicrobiia</taxon>
        <taxon>Verrucomicrobiales</taxon>
        <taxon>Rubritaleaceae</taxon>
        <taxon>Rubritalea</taxon>
    </lineage>
</organism>
<dbReference type="InParanoid" id="A0A1M6QBQ6"/>
<name>A0A1M6QBQ6_9BACT</name>
<evidence type="ECO:0000256" key="7">
    <source>
        <dbReference type="ARBA" id="ARBA00022837"/>
    </source>
</evidence>
<keyword evidence="8" id="KW-1133">Transmembrane helix</keyword>
<evidence type="ECO:0000256" key="10">
    <source>
        <dbReference type="SAM" id="SignalP"/>
    </source>
</evidence>
<evidence type="ECO:0000256" key="3">
    <source>
        <dbReference type="ARBA" id="ARBA00022525"/>
    </source>
</evidence>
<dbReference type="GO" id="GO:0005576">
    <property type="term" value="C:extracellular region"/>
    <property type="evidence" value="ECO:0007669"/>
    <property type="project" value="UniProtKB-SubCell"/>
</dbReference>
<reference evidence="12 13" key="1">
    <citation type="submission" date="2016-11" db="EMBL/GenBank/DDBJ databases">
        <authorList>
            <person name="Jaros S."/>
            <person name="Januszkiewicz K."/>
            <person name="Wedrychowicz H."/>
        </authorList>
    </citation>
    <scope>NUCLEOTIDE SEQUENCE [LARGE SCALE GENOMIC DNA]</scope>
    <source>
        <strain evidence="12 13">DSM 18772</strain>
    </source>
</reference>
<feature type="domain" description="Cadherin" evidence="11">
    <location>
        <begin position="969"/>
        <end position="1071"/>
    </location>
</feature>
<dbReference type="Pfam" id="PF13582">
    <property type="entry name" value="Reprolysin_3"/>
    <property type="match status" value="1"/>
</dbReference>
<dbReference type="STRING" id="1123071.SAMN02745181_3348"/>
<dbReference type="RefSeq" id="WP_143184903.1">
    <property type="nucleotide sequence ID" value="NZ_FQYR01000006.1"/>
</dbReference>
<gene>
    <name evidence="12" type="ORF">SAMN02745181_3348</name>
</gene>
<dbReference type="Pfam" id="PF24517">
    <property type="entry name" value="CBM96"/>
    <property type="match status" value="3"/>
</dbReference>